<proteinExistence type="predicted"/>
<gene>
    <name evidence="1" type="ORF">CtesDRAFT_PD0583</name>
</gene>
<sequence>MNRNESLGRMSAFVIVEAMNESGVNTLASKLVRYFHS</sequence>
<dbReference type="Proteomes" id="UP000003039">
    <property type="component" value="Unassembled WGS sequence"/>
</dbReference>
<name>B7WUF3_COMTK</name>
<reference evidence="1 2" key="1">
    <citation type="journal article" date="2004" name="Appl. Environ. Microbiol.">
        <title>Mineralization of individual congeners of linear alkylbenzenesulfonate by defined pairs of heterotrophic bacteria.</title>
        <authorList>
            <person name="Schleheck D."/>
            <person name="Knepper T.P."/>
            <person name="Fischer K."/>
            <person name="Cook A.M."/>
        </authorList>
    </citation>
    <scope>NUCLEOTIDE SEQUENCE [LARGE SCALE GENOMIC DNA]</scope>
    <source>
        <strain evidence="2">DSM 14576 / KF-1</strain>
    </source>
</reference>
<evidence type="ECO:0000313" key="1">
    <source>
        <dbReference type="EMBL" id="EED65637.1"/>
    </source>
</evidence>
<evidence type="ECO:0000313" key="2">
    <source>
        <dbReference type="Proteomes" id="UP000003039"/>
    </source>
</evidence>
<dbReference type="AlphaFoldDB" id="B7WUF3"/>
<organism evidence="1 2">
    <name type="scientific">Comamonas testosteroni (strain DSM 14576 / KF-1)</name>
    <name type="common">Pseudomonas testosteroni</name>
    <dbReference type="NCBI Taxonomy" id="399795"/>
    <lineage>
        <taxon>Bacteria</taxon>
        <taxon>Pseudomonadati</taxon>
        <taxon>Pseudomonadota</taxon>
        <taxon>Betaproteobacteria</taxon>
        <taxon>Burkholderiales</taxon>
        <taxon>Comamonadaceae</taxon>
        <taxon>Comamonas</taxon>
    </lineage>
</organism>
<dbReference type="EMBL" id="AAUJ02000001">
    <property type="protein sequence ID" value="EED65637.1"/>
    <property type="molecule type" value="Genomic_DNA"/>
</dbReference>
<protein>
    <submittedName>
        <fullName evidence="1">Uncharacterized protein</fullName>
    </submittedName>
</protein>
<accession>B7WUF3</accession>
<comment type="caution">
    <text evidence="1">The sequence shown here is derived from an EMBL/GenBank/DDBJ whole genome shotgun (WGS) entry which is preliminary data.</text>
</comment>